<protein>
    <submittedName>
        <fullName evidence="3">Zinc-ribbon domain-containing protein</fullName>
    </submittedName>
</protein>
<keyword evidence="1" id="KW-0472">Membrane</keyword>
<keyword evidence="4" id="KW-1185">Reference proteome</keyword>
<sequence length="120" mass="13822">MYCPACGEEIPDGSNFCAECGTDIQEYTGQDTRQNTREYNQKDTGAVERGTDYDFVMSIQDGFKRTKFARGVIDFTLAIATAGFWLGIVAVEFVRHHYHLRKGKVEPYQEGQRKQWHLFE</sequence>
<evidence type="ECO:0000313" key="3">
    <source>
        <dbReference type="EMBL" id="MXR50201.1"/>
    </source>
</evidence>
<dbReference type="EMBL" id="WUUT01000001">
    <property type="protein sequence ID" value="MXR50201.1"/>
    <property type="molecule type" value="Genomic_DNA"/>
</dbReference>
<proteinExistence type="predicted"/>
<dbReference type="OrthoDB" id="53394at2157"/>
<evidence type="ECO:0000256" key="1">
    <source>
        <dbReference type="SAM" id="Phobius"/>
    </source>
</evidence>
<dbReference type="AlphaFoldDB" id="A0A6B0T4Q0"/>
<dbReference type="Pfam" id="PF13240">
    <property type="entry name" value="Zn_Ribbon_1"/>
    <property type="match status" value="1"/>
</dbReference>
<keyword evidence="1" id="KW-0812">Transmembrane</keyword>
<comment type="caution">
    <text evidence="3">The sequence shown here is derived from an EMBL/GenBank/DDBJ whole genome shotgun (WGS) entry which is preliminary data.</text>
</comment>
<evidence type="ECO:0000259" key="2">
    <source>
        <dbReference type="Pfam" id="PF13240"/>
    </source>
</evidence>
<dbReference type="Proteomes" id="UP000466535">
    <property type="component" value="Unassembled WGS sequence"/>
</dbReference>
<dbReference type="RefSeq" id="WP_159762355.1">
    <property type="nucleotide sequence ID" value="NZ_WUUT01000001.1"/>
</dbReference>
<gene>
    <name evidence="3" type="ORF">GRX03_01065</name>
</gene>
<feature type="transmembrane region" description="Helical" evidence="1">
    <location>
        <begin position="75"/>
        <end position="94"/>
    </location>
</feature>
<keyword evidence="1" id="KW-1133">Transmembrane helix</keyword>
<name>A0A6B0T4Q0_9EURY</name>
<feature type="domain" description="Zinc-ribbon" evidence="2">
    <location>
        <begin position="2"/>
        <end position="23"/>
    </location>
</feature>
<organism evidence="3 4">
    <name type="scientific">Halovenus carboxidivorans</name>
    <dbReference type="NCBI Taxonomy" id="2692199"/>
    <lineage>
        <taxon>Archaea</taxon>
        <taxon>Methanobacteriati</taxon>
        <taxon>Methanobacteriota</taxon>
        <taxon>Stenosarchaea group</taxon>
        <taxon>Halobacteria</taxon>
        <taxon>Halobacteriales</taxon>
        <taxon>Haloarculaceae</taxon>
        <taxon>Halovenus</taxon>
    </lineage>
</organism>
<evidence type="ECO:0000313" key="4">
    <source>
        <dbReference type="Proteomes" id="UP000466535"/>
    </source>
</evidence>
<dbReference type="InterPro" id="IPR026870">
    <property type="entry name" value="Zinc_ribbon_dom"/>
</dbReference>
<accession>A0A6B0T4Q0</accession>
<reference evidence="3 4" key="1">
    <citation type="submission" date="2019-12" db="EMBL/GenBank/DDBJ databases">
        <title>Isolation and characterization of three novel carbon monoxide-oxidizing members of Halobacteria from salione crusts and soils.</title>
        <authorList>
            <person name="Myers M.R."/>
            <person name="King G.M."/>
        </authorList>
    </citation>
    <scope>NUCLEOTIDE SEQUENCE [LARGE SCALE GENOMIC DNA]</scope>
    <source>
        <strain evidence="3 4">WSH3</strain>
    </source>
</reference>